<protein>
    <submittedName>
        <fullName evidence="2">INT5 protein</fullName>
    </submittedName>
</protein>
<comment type="caution">
    <text evidence="2">The sequence shown here is derived from an EMBL/GenBank/DDBJ whole genome shotgun (WGS) entry which is preliminary data.</text>
</comment>
<dbReference type="PANTHER" id="PTHR31697:SF2">
    <property type="entry name" value="INTEGRATOR COMPLEX SUBUNIT 5"/>
    <property type="match status" value="1"/>
</dbReference>
<dbReference type="Proteomes" id="UP000613066">
    <property type="component" value="Unassembled WGS sequence"/>
</dbReference>
<gene>
    <name evidence="2" type="primary">Ints5_1</name>
    <name evidence="2" type="ORF">PENPIL_R15824</name>
</gene>
<dbReference type="InterPro" id="IPR040316">
    <property type="entry name" value="INTS5"/>
</dbReference>
<dbReference type="PANTHER" id="PTHR31697">
    <property type="entry name" value="INTEGRATOR COMPLEX SUBUNIT 5"/>
    <property type="match status" value="1"/>
</dbReference>
<accession>A0A851NHM0</accession>
<sequence length="169" mass="18146">MPPSVIITTTPPGPALHDGVREACDRLLALLLLQLHKLVHNRPPHPPGAGDPPCQRPIPFLEALRGHVRELCAETLRLQRKRCLWQHQLLGLLALYAAPHGAPEALFHLVALAQGAEELALAPQLHAVLAASLAELPAATAALCLRQIHAGSLPPPQLTRLLRNLAALV</sequence>
<dbReference type="GO" id="GO:0034472">
    <property type="term" value="P:snRNA 3'-end processing"/>
    <property type="evidence" value="ECO:0007669"/>
    <property type="project" value="TreeGrafter"/>
</dbReference>
<dbReference type="InterPro" id="IPR029444">
    <property type="entry name" value="INTS5_C"/>
</dbReference>
<dbReference type="Pfam" id="PF14838">
    <property type="entry name" value="INTS5_C"/>
    <property type="match status" value="1"/>
</dbReference>
<evidence type="ECO:0000313" key="3">
    <source>
        <dbReference type="Proteomes" id="UP000613066"/>
    </source>
</evidence>
<dbReference type="EMBL" id="WBMW01000308">
    <property type="protein sequence ID" value="NXC38185.1"/>
    <property type="molecule type" value="Genomic_DNA"/>
</dbReference>
<feature type="non-terminal residue" evidence="2">
    <location>
        <position position="169"/>
    </location>
</feature>
<evidence type="ECO:0000313" key="2">
    <source>
        <dbReference type="EMBL" id="NXC38185.1"/>
    </source>
</evidence>
<dbReference type="AlphaFoldDB" id="A0A851NHM0"/>
<evidence type="ECO:0000259" key="1">
    <source>
        <dbReference type="Pfam" id="PF14838"/>
    </source>
</evidence>
<organism evidence="2 3">
    <name type="scientific">Penelope pileata</name>
    <dbReference type="NCBI Taxonomy" id="1118817"/>
    <lineage>
        <taxon>Eukaryota</taxon>
        <taxon>Metazoa</taxon>
        <taxon>Chordata</taxon>
        <taxon>Craniata</taxon>
        <taxon>Vertebrata</taxon>
        <taxon>Euteleostomi</taxon>
        <taxon>Archelosauria</taxon>
        <taxon>Archosauria</taxon>
        <taxon>Dinosauria</taxon>
        <taxon>Saurischia</taxon>
        <taxon>Theropoda</taxon>
        <taxon>Coelurosauria</taxon>
        <taxon>Aves</taxon>
        <taxon>Neognathae</taxon>
        <taxon>Galloanserae</taxon>
        <taxon>Galliformes</taxon>
        <taxon>Cracidae</taxon>
        <taxon>Penelope</taxon>
    </lineage>
</organism>
<feature type="domain" description="Integrator complex subunit 5 C-terminal" evidence="1">
    <location>
        <begin position="2"/>
        <end position="169"/>
    </location>
</feature>
<feature type="non-terminal residue" evidence="2">
    <location>
        <position position="1"/>
    </location>
</feature>
<keyword evidence="3" id="KW-1185">Reference proteome</keyword>
<name>A0A851NHM0_9GALL</name>
<reference evidence="2" key="1">
    <citation type="submission" date="2019-09" db="EMBL/GenBank/DDBJ databases">
        <title>Bird 10,000 Genomes (B10K) Project - Family phase.</title>
        <authorList>
            <person name="Zhang G."/>
        </authorList>
    </citation>
    <scope>NUCLEOTIDE SEQUENCE</scope>
    <source>
        <strain evidence="2">B10K-DU-001-08</strain>
        <tissue evidence="2">Muscle</tissue>
    </source>
</reference>
<dbReference type="GO" id="GO:0032039">
    <property type="term" value="C:integrator complex"/>
    <property type="evidence" value="ECO:0007669"/>
    <property type="project" value="InterPro"/>
</dbReference>
<proteinExistence type="predicted"/>
<dbReference type="OrthoDB" id="9118040at2759"/>